<dbReference type="GO" id="GO:0000398">
    <property type="term" value="P:mRNA splicing, via spliceosome"/>
    <property type="evidence" value="ECO:0007669"/>
    <property type="project" value="InterPro"/>
</dbReference>
<dbReference type="Gramene" id="CDY48662">
    <property type="protein sequence ID" value="CDY48662"/>
    <property type="gene ID" value="GSBRNA2T00091527001"/>
</dbReference>
<dbReference type="STRING" id="3708.A0A078IF77"/>
<dbReference type="PANTHER" id="PTHR11246:SF5">
    <property type="entry name" value="PRE-MRNA-SPLICING FACTOR SYF1"/>
    <property type="match status" value="1"/>
</dbReference>
<proteinExistence type="predicted"/>
<dbReference type="Proteomes" id="UP000028999">
    <property type="component" value="Unassembled WGS sequence"/>
</dbReference>
<keyword evidence="4" id="KW-1185">Reference proteome</keyword>
<sequence>MFMYPHVKDIWVTYLTKFVKRYGNTKLERARELFEHAISMAPSDAVRTLYLHYAKLEEDYGLAKRAMKVYEEATKKSWREAWEREIDLRLSVR</sequence>
<dbReference type="InterPro" id="IPR011990">
    <property type="entry name" value="TPR-like_helical_dom_sf"/>
</dbReference>
<dbReference type="Gene3D" id="1.25.40.10">
    <property type="entry name" value="Tetratricopeptide repeat domain"/>
    <property type="match status" value="1"/>
</dbReference>
<dbReference type="Pfam" id="PF23231">
    <property type="entry name" value="HAT_Syf1_CNRKL1_C"/>
    <property type="match status" value="1"/>
</dbReference>
<dbReference type="EMBL" id="LK032785">
    <property type="protein sequence ID" value="CDY48662.1"/>
    <property type="molecule type" value="Genomic_DNA"/>
</dbReference>
<reference evidence="3 4" key="1">
    <citation type="journal article" date="2014" name="Science">
        <title>Plant genetics. Early allopolyploid evolution in the post-Neolithic Brassica napus oilseed genome.</title>
        <authorList>
            <person name="Chalhoub B."/>
            <person name="Denoeud F."/>
            <person name="Liu S."/>
            <person name="Parkin I.A."/>
            <person name="Tang H."/>
            <person name="Wang X."/>
            <person name="Chiquet J."/>
            <person name="Belcram H."/>
            <person name="Tong C."/>
            <person name="Samans B."/>
            <person name="Correa M."/>
            <person name="Da Silva C."/>
            <person name="Just J."/>
            <person name="Falentin C."/>
            <person name="Koh C.S."/>
            <person name="Le Clainche I."/>
            <person name="Bernard M."/>
            <person name="Bento P."/>
            <person name="Noel B."/>
            <person name="Labadie K."/>
            <person name="Alberti A."/>
            <person name="Charles M."/>
            <person name="Arnaud D."/>
            <person name="Guo H."/>
            <person name="Daviaud C."/>
            <person name="Alamery S."/>
            <person name="Jabbari K."/>
            <person name="Zhao M."/>
            <person name="Edger P.P."/>
            <person name="Chelaifa H."/>
            <person name="Tack D."/>
            <person name="Lassalle G."/>
            <person name="Mestiri I."/>
            <person name="Schnel N."/>
            <person name="Le Paslier M.C."/>
            <person name="Fan G."/>
            <person name="Renault V."/>
            <person name="Bayer P.E."/>
            <person name="Golicz A.A."/>
            <person name="Manoli S."/>
            <person name="Lee T.H."/>
            <person name="Thi V.H."/>
            <person name="Chalabi S."/>
            <person name="Hu Q."/>
            <person name="Fan C."/>
            <person name="Tollenaere R."/>
            <person name="Lu Y."/>
            <person name="Battail C."/>
            <person name="Shen J."/>
            <person name="Sidebottom C.H."/>
            <person name="Wang X."/>
            <person name="Canaguier A."/>
            <person name="Chauveau A."/>
            <person name="Berard A."/>
            <person name="Deniot G."/>
            <person name="Guan M."/>
            <person name="Liu Z."/>
            <person name="Sun F."/>
            <person name="Lim Y.P."/>
            <person name="Lyons E."/>
            <person name="Town C.D."/>
            <person name="Bancroft I."/>
            <person name="Wang X."/>
            <person name="Meng J."/>
            <person name="Ma J."/>
            <person name="Pires J.C."/>
            <person name="King G.J."/>
            <person name="Brunel D."/>
            <person name="Delourme R."/>
            <person name="Renard M."/>
            <person name="Aury J.M."/>
            <person name="Adams K.L."/>
            <person name="Batley J."/>
            <person name="Snowdon R.J."/>
            <person name="Tost J."/>
            <person name="Edwards D."/>
            <person name="Zhou Y."/>
            <person name="Hua W."/>
            <person name="Sharpe A.G."/>
            <person name="Paterson A.H."/>
            <person name="Guan C."/>
            <person name="Wincker P."/>
        </authorList>
    </citation>
    <scope>NUCLEOTIDE SEQUENCE [LARGE SCALE GENOMIC DNA]</scope>
    <source>
        <strain evidence="4">cv. Darmor-bzh</strain>
    </source>
</reference>
<keyword evidence="1" id="KW-0677">Repeat</keyword>
<dbReference type="AlphaFoldDB" id="A0A078IF77"/>
<dbReference type="PaxDb" id="3708-A0A078IF77"/>
<feature type="domain" description="Pre-mRNA-splicing factor Syf1/CRNKL1-like C-terminal HAT-repeats" evidence="2">
    <location>
        <begin position="1"/>
        <end position="77"/>
    </location>
</feature>
<organism evidence="3 4">
    <name type="scientific">Brassica napus</name>
    <name type="common">Rape</name>
    <dbReference type="NCBI Taxonomy" id="3708"/>
    <lineage>
        <taxon>Eukaryota</taxon>
        <taxon>Viridiplantae</taxon>
        <taxon>Streptophyta</taxon>
        <taxon>Embryophyta</taxon>
        <taxon>Tracheophyta</taxon>
        <taxon>Spermatophyta</taxon>
        <taxon>Magnoliopsida</taxon>
        <taxon>eudicotyledons</taxon>
        <taxon>Gunneridae</taxon>
        <taxon>Pentapetalae</taxon>
        <taxon>rosids</taxon>
        <taxon>malvids</taxon>
        <taxon>Brassicales</taxon>
        <taxon>Brassicaceae</taxon>
        <taxon>Brassiceae</taxon>
        <taxon>Brassica</taxon>
    </lineage>
</organism>
<dbReference type="PANTHER" id="PTHR11246">
    <property type="entry name" value="PRE-MRNA SPLICING FACTOR"/>
    <property type="match status" value="1"/>
</dbReference>
<evidence type="ECO:0000313" key="3">
    <source>
        <dbReference type="EMBL" id="CDY48662.1"/>
    </source>
</evidence>
<evidence type="ECO:0000259" key="2">
    <source>
        <dbReference type="Pfam" id="PF23231"/>
    </source>
</evidence>
<evidence type="ECO:0000313" key="4">
    <source>
        <dbReference type="Proteomes" id="UP000028999"/>
    </source>
</evidence>
<protein>
    <submittedName>
        <fullName evidence="3">BnaC07g27470D protein</fullName>
    </submittedName>
</protein>
<dbReference type="InterPro" id="IPR045075">
    <property type="entry name" value="Syf1-like"/>
</dbReference>
<name>A0A078IF77_BRANA</name>
<dbReference type="SUPFAM" id="SSF48452">
    <property type="entry name" value="TPR-like"/>
    <property type="match status" value="1"/>
</dbReference>
<accession>A0A078IF77</accession>
<dbReference type="InterPro" id="IPR055430">
    <property type="entry name" value="HAT_Syf1_CNRKL1_C"/>
</dbReference>
<gene>
    <name evidence="3" type="primary">BnaC07g27470D</name>
    <name evidence="3" type="ORF">GSBRNA2T00091527001</name>
</gene>
<evidence type="ECO:0000256" key="1">
    <source>
        <dbReference type="ARBA" id="ARBA00022737"/>
    </source>
</evidence>